<protein>
    <recommendedName>
        <fullName evidence="4">DUF2897 domain-containing protein</fullName>
    </recommendedName>
</protein>
<evidence type="ECO:0000313" key="3">
    <source>
        <dbReference type="EMBL" id="VHO03803.1"/>
    </source>
</evidence>
<evidence type="ECO:0000256" key="2">
    <source>
        <dbReference type="SAM" id="Phobius"/>
    </source>
</evidence>
<reference evidence="3" key="1">
    <citation type="submission" date="2019-04" db="EMBL/GenBank/DDBJ databases">
        <authorList>
            <person name="Brambilla D."/>
        </authorList>
    </citation>
    <scope>NUCLEOTIDE SEQUENCE</scope>
    <source>
        <strain evidence="3">BAL1</strain>
    </source>
</reference>
<dbReference type="EMBL" id="CAAJGR010000087">
    <property type="protein sequence ID" value="VHO03803.1"/>
    <property type="molecule type" value="Genomic_DNA"/>
</dbReference>
<proteinExistence type="predicted"/>
<name>A0A486XNL5_9GAMM</name>
<dbReference type="InterPro" id="IPR021550">
    <property type="entry name" value="DUF2897"/>
</dbReference>
<evidence type="ECO:0000256" key="1">
    <source>
        <dbReference type="SAM" id="MobiDB-lite"/>
    </source>
</evidence>
<gene>
    <name evidence="3" type="ORF">BAL341_1599</name>
</gene>
<keyword evidence="2" id="KW-0812">Transmembrane</keyword>
<feature type="transmembrane region" description="Helical" evidence="2">
    <location>
        <begin position="6"/>
        <end position="23"/>
    </location>
</feature>
<dbReference type="AlphaFoldDB" id="A0A486XNL5"/>
<organism evidence="3">
    <name type="scientific">Rheinheimera sp. BAL341</name>
    <dbReference type="NCBI Taxonomy" id="1708203"/>
    <lineage>
        <taxon>Bacteria</taxon>
        <taxon>Pseudomonadati</taxon>
        <taxon>Pseudomonadota</taxon>
        <taxon>Gammaproteobacteria</taxon>
        <taxon>Chromatiales</taxon>
        <taxon>Chromatiaceae</taxon>
        <taxon>Rheinheimera</taxon>
    </lineage>
</organism>
<keyword evidence="2" id="KW-0472">Membrane</keyword>
<feature type="region of interest" description="Disordered" evidence="1">
    <location>
        <begin position="34"/>
        <end position="70"/>
    </location>
</feature>
<dbReference type="Pfam" id="PF11446">
    <property type="entry name" value="DUF2897"/>
    <property type="match status" value="1"/>
</dbReference>
<sequence length="70" mass="7585">MNWPLFWALVMAFGVVIGNIMLLKHAAKFKLPPLAAKDKTPNGDNDTASVKHDVSSQTSAPHGQTQNTPE</sequence>
<keyword evidence="2" id="KW-1133">Transmembrane helix</keyword>
<evidence type="ECO:0008006" key="4">
    <source>
        <dbReference type="Google" id="ProtNLM"/>
    </source>
</evidence>
<feature type="compositionally biased region" description="Polar residues" evidence="1">
    <location>
        <begin position="55"/>
        <end position="70"/>
    </location>
</feature>
<accession>A0A486XNL5</accession>